<evidence type="ECO:0000259" key="2">
    <source>
        <dbReference type="Pfam" id="PF14257"/>
    </source>
</evidence>
<dbReference type="EMBL" id="PFNL01000004">
    <property type="protein sequence ID" value="PIZ48298.1"/>
    <property type="molecule type" value="Genomic_DNA"/>
</dbReference>
<organism evidence="3 4">
    <name type="scientific">candidate division WWE3 bacterium CG_4_10_14_0_2_um_filter_41_14</name>
    <dbReference type="NCBI Taxonomy" id="1975072"/>
    <lineage>
        <taxon>Bacteria</taxon>
        <taxon>Katanobacteria</taxon>
    </lineage>
</organism>
<evidence type="ECO:0000256" key="1">
    <source>
        <dbReference type="SAM" id="Phobius"/>
    </source>
</evidence>
<dbReference type="InterPro" id="IPR025645">
    <property type="entry name" value="DUF4349"/>
</dbReference>
<reference evidence="4" key="1">
    <citation type="submission" date="2017-09" db="EMBL/GenBank/DDBJ databases">
        <title>Depth-based differentiation of microbial function through sediment-hosted aquifers and enrichment of novel symbionts in the deep terrestrial subsurface.</title>
        <authorList>
            <person name="Probst A.J."/>
            <person name="Ladd B."/>
            <person name="Jarett J.K."/>
            <person name="Geller-Mcgrath D.E."/>
            <person name="Sieber C.M.K."/>
            <person name="Emerson J.B."/>
            <person name="Anantharaman K."/>
            <person name="Thomas B.C."/>
            <person name="Malmstrom R."/>
            <person name="Stieglmeier M."/>
            <person name="Klingl A."/>
            <person name="Woyke T."/>
            <person name="Ryan C.M."/>
            <person name="Banfield J.F."/>
        </authorList>
    </citation>
    <scope>NUCLEOTIDE SEQUENCE [LARGE SCALE GENOMIC DNA]</scope>
</reference>
<keyword evidence="1" id="KW-0812">Transmembrane</keyword>
<sequence length="305" mass="34573">MMQRIFYWVKQHPFQTGLVLVILWLAWPRIEATYYNLQYRTSSSQNTMYDTVSPGNKALEYSGSPSSSYAPSYAPTDTTDRMVSQNASLSMVVKNVEETNQAILLYTKNLGGYMVSNSLSSPNDAAYATLTVRVPSENLDDALSYFRSQSLNTTAENITGNDVTDQYSNLDALIANLTATKTRYEQIRESATEISDLVDITREITSIQNQIDSYVGQQTYLEQIAKYSLISIDMSTDELALPFAPKDTFRPALIFRQAVRSLLTFMQTLAGNAIWLSVYAIVWVPVLIVFLWWYKKTRPKLQKKT</sequence>
<keyword evidence="1" id="KW-1133">Transmembrane helix</keyword>
<evidence type="ECO:0000313" key="3">
    <source>
        <dbReference type="EMBL" id="PIZ48298.1"/>
    </source>
</evidence>
<proteinExistence type="predicted"/>
<evidence type="ECO:0000313" key="4">
    <source>
        <dbReference type="Proteomes" id="UP000228920"/>
    </source>
</evidence>
<dbReference type="AlphaFoldDB" id="A0A2M7TM71"/>
<gene>
    <name evidence="3" type="ORF">COY32_00205</name>
</gene>
<feature type="transmembrane region" description="Helical" evidence="1">
    <location>
        <begin position="273"/>
        <end position="294"/>
    </location>
</feature>
<comment type="caution">
    <text evidence="3">The sequence shown here is derived from an EMBL/GenBank/DDBJ whole genome shotgun (WGS) entry which is preliminary data.</text>
</comment>
<keyword evidence="1" id="KW-0472">Membrane</keyword>
<feature type="domain" description="DUF4349" evidence="2">
    <location>
        <begin position="81"/>
        <end position="291"/>
    </location>
</feature>
<dbReference type="Proteomes" id="UP000228920">
    <property type="component" value="Unassembled WGS sequence"/>
</dbReference>
<accession>A0A2M7TM71</accession>
<protein>
    <recommendedName>
        <fullName evidence="2">DUF4349 domain-containing protein</fullName>
    </recommendedName>
</protein>
<dbReference type="Pfam" id="PF14257">
    <property type="entry name" value="DUF4349"/>
    <property type="match status" value="1"/>
</dbReference>
<name>A0A2M7TM71_UNCKA</name>